<dbReference type="AlphaFoldDB" id="A0A833JE10"/>
<accession>A0A833JE10</accession>
<dbReference type="EMBL" id="WFLN01000007">
    <property type="protein sequence ID" value="KAB8029690.1"/>
    <property type="molecule type" value="Genomic_DNA"/>
</dbReference>
<reference evidence="1 2" key="1">
    <citation type="submission" date="2019-10" db="EMBL/GenBank/DDBJ databases">
        <title>New genus of Silvanigrellaceae.</title>
        <authorList>
            <person name="Pitt A."/>
            <person name="Hahn M.W."/>
        </authorList>
    </citation>
    <scope>NUCLEOTIDE SEQUENCE [LARGE SCALE GENOMIC DNA]</scope>
    <source>
        <strain evidence="1 2">33A1-SZDP</strain>
    </source>
</reference>
<gene>
    <name evidence="1" type="ORF">GCL57_09090</name>
</gene>
<proteinExistence type="predicted"/>
<name>A0A833JE10_9BACT</name>
<dbReference type="Proteomes" id="UP000442694">
    <property type="component" value="Unassembled WGS sequence"/>
</dbReference>
<sequence length="63" mass="7063">MVKKLNLSHINVYQSDKASSYLPPYETDEQKANVMQVCGNEKAKNIILLTEALKKILILIGDS</sequence>
<evidence type="ECO:0000313" key="2">
    <source>
        <dbReference type="Proteomes" id="UP000442694"/>
    </source>
</evidence>
<organism evidence="1 2">
    <name type="scientific">Fluviispira multicolorata</name>
    <dbReference type="NCBI Taxonomy" id="2654512"/>
    <lineage>
        <taxon>Bacteria</taxon>
        <taxon>Pseudomonadati</taxon>
        <taxon>Bdellovibrionota</taxon>
        <taxon>Oligoflexia</taxon>
        <taxon>Silvanigrellales</taxon>
        <taxon>Silvanigrellaceae</taxon>
        <taxon>Fluviispira</taxon>
    </lineage>
</organism>
<evidence type="ECO:0000313" key="1">
    <source>
        <dbReference type="EMBL" id="KAB8029690.1"/>
    </source>
</evidence>
<dbReference type="RefSeq" id="WP_152213042.1">
    <property type="nucleotide sequence ID" value="NZ_WFLN01000007.1"/>
</dbReference>
<protein>
    <submittedName>
        <fullName evidence="1">Uncharacterized protein</fullName>
    </submittedName>
</protein>
<comment type="caution">
    <text evidence="1">The sequence shown here is derived from an EMBL/GenBank/DDBJ whole genome shotgun (WGS) entry which is preliminary data.</text>
</comment>
<keyword evidence="2" id="KW-1185">Reference proteome</keyword>